<gene>
    <name evidence="2" type="ORF">KFE25_010860</name>
</gene>
<proteinExistence type="predicted"/>
<dbReference type="OrthoDB" id="10470927at2759"/>
<dbReference type="EMBL" id="JAGTXO010000030">
    <property type="protein sequence ID" value="KAG8460805.1"/>
    <property type="molecule type" value="Genomic_DNA"/>
</dbReference>
<name>A0A8J6C8P4_DIALT</name>
<dbReference type="PANTHER" id="PTHR34801">
    <property type="entry name" value="EXPRESSED PROTEIN"/>
    <property type="match status" value="1"/>
</dbReference>
<reference evidence="2" key="1">
    <citation type="submission" date="2021-05" db="EMBL/GenBank/DDBJ databases">
        <title>The genome of the haptophyte Pavlova lutheri (Diacronema luteri, Pavlovales) - a model for lipid biosynthesis in eukaryotic algae.</title>
        <authorList>
            <person name="Hulatt C.J."/>
            <person name="Posewitz M.C."/>
        </authorList>
    </citation>
    <scope>NUCLEOTIDE SEQUENCE</scope>
    <source>
        <strain evidence="2">NIVA-4/92</strain>
    </source>
</reference>
<keyword evidence="1" id="KW-0732">Signal</keyword>
<organism evidence="2 3">
    <name type="scientific">Diacronema lutheri</name>
    <name type="common">Unicellular marine alga</name>
    <name type="synonym">Monochrysis lutheri</name>
    <dbReference type="NCBI Taxonomy" id="2081491"/>
    <lineage>
        <taxon>Eukaryota</taxon>
        <taxon>Haptista</taxon>
        <taxon>Haptophyta</taxon>
        <taxon>Pavlovophyceae</taxon>
        <taxon>Pavlovales</taxon>
        <taxon>Pavlovaceae</taxon>
        <taxon>Diacronema</taxon>
    </lineage>
</organism>
<dbReference type="Proteomes" id="UP000751190">
    <property type="component" value="Unassembled WGS sequence"/>
</dbReference>
<evidence type="ECO:0000256" key="1">
    <source>
        <dbReference type="SAM" id="SignalP"/>
    </source>
</evidence>
<comment type="caution">
    <text evidence="2">The sequence shown here is derived from an EMBL/GenBank/DDBJ whole genome shotgun (WGS) entry which is preliminary data.</text>
</comment>
<dbReference type="InterPro" id="IPR010865">
    <property type="entry name" value="DUF1499"/>
</dbReference>
<keyword evidence="3" id="KW-1185">Reference proteome</keyword>
<feature type="chain" id="PRO_5035226709" description="DUF1499 domain-containing protein" evidence="1">
    <location>
        <begin position="17"/>
        <end position="183"/>
    </location>
</feature>
<feature type="signal peptide" evidence="1">
    <location>
        <begin position="1"/>
        <end position="16"/>
    </location>
</feature>
<dbReference type="PANTHER" id="PTHR34801:SF6">
    <property type="entry name" value="SLL1620 PROTEIN"/>
    <property type="match status" value="1"/>
</dbReference>
<dbReference type="AlphaFoldDB" id="A0A8J6C8P4"/>
<evidence type="ECO:0008006" key="4">
    <source>
        <dbReference type="Google" id="ProtNLM"/>
    </source>
</evidence>
<evidence type="ECO:0000313" key="3">
    <source>
        <dbReference type="Proteomes" id="UP000751190"/>
    </source>
</evidence>
<protein>
    <recommendedName>
        <fullName evidence="4">DUF1499 domain-containing protein</fullName>
    </recommendedName>
</protein>
<accession>A0A8J6C8P4</accession>
<sequence>MTLVAIVAFAATSALSRRSTAIRGIRTVSALQLASFACLSAYSNLGAWPAPSEAHLAARELAPLDGRPCCIRSGPSHAPIPFPRGARGVDTARALVRDAILGGRLRAPHNSARLLRERVLDERYAHAHYAFRIGLFRFVDDVELLFDGSKRVIHFRSALRVGQGDMGANADRIAALRAALAAA</sequence>
<dbReference type="Pfam" id="PF07386">
    <property type="entry name" value="DUF1499"/>
    <property type="match status" value="1"/>
</dbReference>
<evidence type="ECO:0000313" key="2">
    <source>
        <dbReference type="EMBL" id="KAG8460805.1"/>
    </source>
</evidence>